<proteinExistence type="inferred from homology"/>
<evidence type="ECO:0000256" key="2">
    <source>
        <dbReference type="ARBA" id="ARBA00022723"/>
    </source>
</evidence>
<protein>
    <submittedName>
        <fullName evidence="7">DUF636 domain-containing protein</fullName>
    </submittedName>
</protein>
<dbReference type="GO" id="GO:0016846">
    <property type="term" value="F:carbon-sulfur lyase activity"/>
    <property type="evidence" value="ECO:0007669"/>
    <property type="project" value="InterPro"/>
</dbReference>
<feature type="domain" description="CENP-V/GFA" evidence="6">
    <location>
        <begin position="66"/>
        <end position="149"/>
    </location>
</feature>
<feature type="region of interest" description="Disordered" evidence="5">
    <location>
        <begin position="1"/>
        <end position="22"/>
    </location>
</feature>
<keyword evidence="2" id="KW-0479">Metal-binding</keyword>
<dbReference type="EMBL" id="JACGCI010000006">
    <property type="protein sequence ID" value="KAF6763016.1"/>
    <property type="molecule type" value="Genomic_DNA"/>
</dbReference>
<dbReference type="Proteomes" id="UP000521943">
    <property type="component" value="Unassembled WGS sequence"/>
</dbReference>
<evidence type="ECO:0000256" key="4">
    <source>
        <dbReference type="ARBA" id="ARBA00023239"/>
    </source>
</evidence>
<keyword evidence="8" id="KW-1185">Reference proteome</keyword>
<dbReference type="InterPro" id="IPR006913">
    <property type="entry name" value="CENP-V/GFA"/>
</dbReference>
<dbReference type="GO" id="GO:0046872">
    <property type="term" value="F:metal ion binding"/>
    <property type="evidence" value="ECO:0007669"/>
    <property type="project" value="UniProtKB-KW"/>
</dbReference>
<evidence type="ECO:0000256" key="5">
    <source>
        <dbReference type="SAM" id="MobiDB-lite"/>
    </source>
</evidence>
<evidence type="ECO:0000313" key="8">
    <source>
        <dbReference type="Proteomes" id="UP000521943"/>
    </source>
</evidence>
<evidence type="ECO:0000313" key="7">
    <source>
        <dbReference type="EMBL" id="KAF6763016.1"/>
    </source>
</evidence>
<sequence length="183" mass="20294">MNIQRKYESPDTPTGKSPEPGRAGKEVVPWVMLLRSHICLLLQELPGTPIYRYHAVGKSPDFTTWQKWTGSAFGITTKVPKAALKYTKGETKKHESDNGSGTRLFREFCGTCGGGILEYGENAGDNTYVTYGSFENPEGLPPRGEFFCKYRESWMPEIPGSSPIIICDCWHPPPTSSPSKTTV</sequence>
<comment type="caution">
    <text evidence="7">The sequence shown here is derived from an EMBL/GenBank/DDBJ whole genome shotgun (WGS) entry which is preliminary data.</text>
</comment>
<dbReference type="Pfam" id="PF04828">
    <property type="entry name" value="GFA"/>
    <property type="match status" value="1"/>
</dbReference>
<dbReference type="OrthoDB" id="9985472at2759"/>
<keyword evidence="3" id="KW-0862">Zinc</keyword>
<evidence type="ECO:0000259" key="6">
    <source>
        <dbReference type="Pfam" id="PF04828"/>
    </source>
</evidence>
<dbReference type="SUPFAM" id="SSF51316">
    <property type="entry name" value="Mss4-like"/>
    <property type="match status" value="1"/>
</dbReference>
<name>A0A8H6ICI1_9AGAR</name>
<evidence type="ECO:0000256" key="1">
    <source>
        <dbReference type="ARBA" id="ARBA00005495"/>
    </source>
</evidence>
<dbReference type="InterPro" id="IPR011057">
    <property type="entry name" value="Mss4-like_sf"/>
</dbReference>
<dbReference type="PANTHER" id="PTHR33337">
    <property type="entry name" value="GFA DOMAIN-CONTAINING PROTEIN"/>
    <property type="match status" value="1"/>
</dbReference>
<organism evidence="7 8">
    <name type="scientific">Ephemerocybe angulata</name>
    <dbReference type="NCBI Taxonomy" id="980116"/>
    <lineage>
        <taxon>Eukaryota</taxon>
        <taxon>Fungi</taxon>
        <taxon>Dikarya</taxon>
        <taxon>Basidiomycota</taxon>
        <taxon>Agaricomycotina</taxon>
        <taxon>Agaricomycetes</taxon>
        <taxon>Agaricomycetidae</taxon>
        <taxon>Agaricales</taxon>
        <taxon>Agaricineae</taxon>
        <taxon>Psathyrellaceae</taxon>
        <taxon>Ephemerocybe</taxon>
    </lineage>
</organism>
<comment type="similarity">
    <text evidence="1">Belongs to the Gfa family.</text>
</comment>
<dbReference type="PANTHER" id="PTHR33337:SF40">
    <property type="entry name" value="CENP-V_GFA DOMAIN-CONTAINING PROTEIN-RELATED"/>
    <property type="match status" value="1"/>
</dbReference>
<keyword evidence="4" id="KW-0456">Lyase</keyword>
<accession>A0A8H6ICI1</accession>
<evidence type="ECO:0000256" key="3">
    <source>
        <dbReference type="ARBA" id="ARBA00022833"/>
    </source>
</evidence>
<dbReference type="AlphaFoldDB" id="A0A8H6ICI1"/>
<gene>
    <name evidence="7" type="ORF">DFP72DRAFT_841182</name>
</gene>
<reference evidence="7 8" key="1">
    <citation type="submission" date="2020-07" db="EMBL/GenBank/DDBJ databases">
        <title>Comparative genomics of pyrophilous fungi reveals a link between fire events and developmental genes.</title>
        <authorList>
            <consortium name="DOE Joint Genome Institute"/>
            <person name="Steindorff A.S."/>
            <person name="Carver A."/>
            <person name="Calhoun S."/>
            <person name="Stillman K."/>
            <person name="Liu H."/>
            <person name="Lipzen A."/>
            <person name="Pangilinan J."/>
            <person name="Labutti K."/>
            <person name="Bruns T.D."/>
            <person name="Grigoriev I.V."/>
        </authorList>
    </citation>
    <scope>NUCLEOTIDE SEQUENCE [LARGE SCALE GENOMIC DNA]</scope>
    <source>
        <strain evidence="7 8">CBS 144469</strain>
    </source>
</reference>
<dbReference type="Gene3D" id="3.90.1590.10">
    <property type="entry name" value="glutathione-dependent formaldehyde- activating enzyme (gfa)"/>
    <property type="match status" value="1"/>
</dbReference>